<accession>A0A481YPV6</accession>
<organism evidence="1">
    <name type="scientific">Iridovirus LCIVAC01</name>
    <dbReference type="NCBI Taxonomy" id="2506607"/>
    <lineage>
        <taxon>Viruses</taxon>
        <taxon>Varidnaviria</taxon>
        <taxon>Bamfordvirae</taxon>
        <taxon>Nucleocytoviricota</taxon>
        <taxon>Megaviricetes</taxon>
        <taxon>Pimascovirales</taxon>
        <taxon>Pimascovirales incertae sedis</taxon>
        <taxon>Iridoviridae</taxon>
    </lineage>
</organism>
<sequence length="79" mass="9482">MKKHIEKQLKPGMTWDNIHIDHIKPVSRFDLSDPKEFLQCVHWTNLQPLLAEDNLTKHNKWTDKDEEDWQKNTCGIIFI</sequence>
<gene>
    <name evidence="1" type="ORF">LCIVAC01_00700</name>
</gene>
<proteinExistence type="predicted"/>
<dbReference type="EMBL" id="MK500311">
    <property type="protein sequence ID" value="QBK85261.1"/>
    <property type="molecule type" value="Genomic_DNA"/>
</dbReference>
<evidence type="ECO:0000313" key="1">
    <source>
        <dbReference type="EMBL" id="QBK85261.1"/>
    </source>
</evidence>
<reference evidence="1" key="1">
    <citation type="journal article" date="2019" name="MBio">
        <title>Virus Genomes from Deep Sea Sediments Expand the Ocean Megavirome and Support Independent Origins of Viral Gigantism.</title>
        <authorList>
            <person name="Backstrom D."/>
            <person name="Yutin N."/>
            <person name="Jorgensen S.L."/>
            <person name="Dharamshi J."/>
            <person name="Homa F."/>
            <person name="Zaremba-Niedwiedzka K."/>
            <person name="Spang A."/>
            <person name="Wolf Y.I."/>
            <person name="Koonin E.V."/>
            <person name="Ettema T.J."/>
        </authorList>
    </citation>
    <scope>NUCLEOTIDE SEQUENCE</scope>
</reference>
<protein>
    <recommendedName>
        <fullName evidence="2">HNH endonuclease</fullName>
    </recommendedName>
</protein>
<name>A0A481YPV6_9VIRU</name>
<dbReference type="Gene3D" id="1.10.30.50">
    <property type="match status" value="1"/>
</dbReference>
<evidence type="ECO:0008006" key="2">
    <source>
        <dbReference type="Google" id="ProtNLM"/>
    </source>
</evidence>